<evidence type="ECO:0000313" key="4">
    <source>
        <dbReference type="EMBL" id="MBC8753716.1"/>
    </source>
</evidence>
<comment type="cofactor">
    <cofactor evidence="1">
        <name>Zn(2+)</name>
        <dbReference type="ChEBI" id="CHEBI:29105"/>
    </cofactor>
    <text evidence="1">Binds 1 zinc ion per subunit.</text>
</comment>
<dbReference type="SMART" id="SM00235">
    <property type="entry name" value="ZnMc"/>
    <property type="match status" value="1"/>
</dbReference>
<dbReference type="Proteomes" id="UP000619238">
    <property type="component" value="Unassembled WGS sequence"/>
</dbReference>
<dbReference type="PROSITE" id="PS51864">
    <property type="entry name" value="ASTACIN"/>
    <property type="match status" value="1"/>
</dbReference>
<keyword evidence="1" id="KW-0482">Metalloprotease</keyword>
<evidence type="ECO:0000256" key="2">
    <source>
        <dbReference type="SAM" id="SignalP"/>
    </source>
</evidence>
<dbReference type="InterPro" id="IPR001506">
    <property type="entry name" value="Peptidase_M12A"/>
</dbReference>
<feature type="domain" description="Peptidase M12A" evidence="3">
    <location>
        <begin position="98"/>
        <end position="287"/>
    </location>
</feature>
<comment type="caution">
    <text evidence="4">The sequence shown here is derived from an EMBL/GenBank/DDBJ whole genome shotgun (WGS) entry which is preliminary data.</text>
</comment>
<feature type="binding site" evidence="1">
    <location>
        <position position="193"/>
    </location>
    <ligand>
        <name>Zn(2+)</name>
        <dbReference type="ChEBI" id="CHEBI:29105"/>
        <note>catalytic</note>
    </ligand>
</feature>
<accession>A0ABR7Q582</accession>
<gene>
    <name evidence="4" type="ORF">H2O64_03485</name>
</gene>
<dbReference type="RefSeq" id="WP_187560758.1">
    <property type="nucleotide sequence ID" value="NZ_JACGWS010000002.1"/>
</dbReference>
<name>A0ABR7Q582_9FLAO</name>
<keyword evidence="1" id="KW-0378">Hydrolase</keyword>
<keyword evidence="1" id="KW-0479">Metal-binding</keyword>
<dbReference type="EMBL" id="JACGWS010000002">
    <property type="protein sequence ID" value="MBC8753716.1"/>
    <property type="molecule type" value="Genomic_DNA"/>
</dbReference>
<dbReference type="CDD" id="cd04280">
    <property type="entry name" value="ZnMc_astacin_like"/>
    <property type="match status" value="1"/>
</dbReference>
<comment type="caution">
    <text evidence="1">Lacks conserved residue(s) required for the propagation of feature annotation.</text>
</comment>
<feature type="binding site" evidence="1">
    <location>
        <position position="183"/>
    </location>
    <ligand>
        <name>Zn(2+)</name>
        <dbReference type="ChEBI" id="CHEBI:29105"/>
        <note>catalytic</note>
    </ligand>
</feature>
<dbReference type="PANTHER" id="PTHR10127">
    <property type="entry name" value="DISCOIDIN, CUB, EGF, LAMININ , AND ZINC METALLOPROTEASE DOMAIN CONTAINING"/>
    <property type="match status" value="1"/>
</dbReference>
<dbReference type="InterPro" id="IPR006026">
    <property type="entry name" value="Peptidase_Metallo"/>
</dbReference>
<proteinExistence type="predicted"/>
<feature type="signal peptide" evidence="2">
    <location>
        <begin position="1"/>
        <end position="22"/>
    </location>
</feature>
<sequence>MLRKKLLLGTFALLLLSCSKDLDEVSTTENYENTSTITAELAYPDDIGETIILNSKSQNPITISYINNEYVWGGDMILTPKQVEKLRTSDDSKRTGLSNYADKWPNGQVFFTIASNLPNQARVTDAIAHWEANVPSLQFTQRTNQSNYIEFVVGRGCSSSLGMIGGRQRINLAAGCSTGNTIHEIGHALGLFHEQQRADRNDDIIINWNNIESGRDQNFETYVDRGMNGFEFGPFDFGSIMMYGSFFFSDNGLPTITRLDGSTFNIQRTALSNGDIEAASFMYDRPNINGANTICSSNQTYTLDTFVPTPPVWTVSNNLQIISSNNTSITVSAINPNSSQSGWIRSNMNGLITTKNVWIGNPETPTRLLHVTRFGCTMGEISVDAFSGVETYDWQVSGGTIVIPNTGGSNTYSGTSSTIFVDPIDGPYGFTVKVRTRNACGVTSYYTKHIPTDCNPNGGGGQTPL</sequence>
<protein>
    <submittedName>
        <fullName evidence="4">M12 family metallopeptidase</fullName>
    </submittedName>
</protein>
<keyword evidence="1" id="KW-0862">Zinc</keyword>
<dbReference type="Gene3D" id="3.40.390.10">
    <property type="entry name" value="Collagenase (Catalytic Domain)"/>
    <property type="match status" value="1"/>
</dbReference>
<evidence type="ECO:0000259" key="3">
    <source>
        <dbReference type="PROSITE" id="PS51864"/>
    </source>
</evidence>
<keyword evidence="2" id="KW-0732">Signal</keyword>
<organism evidence="4 5">
    <name type="scientific">Kordia aestuariivivens</name>
    <dbReference type="NCBI Taxonomy" id="2759037"/>
    <lineage>
        <taxon>Bacteria</taxon>
        <taxon>Pseudomonadati</taxon>
        <taxon>Bacteroidota</taxon>
        <taxon>Flavobacteriia</taxon>
        <taxon>Flavobacteriales</taxon>
        <taxon>Flavobacteriaceae</taxon>
        <taxon>Kordia</taxon>
    </lineage>
</organism>
<dbReference type="PROSITE" id="PS51257">
    <property type="entry name" value="PROKAR_LIPOPROTEIN"/>
    <property type="match status" value="1"/>
</dbReference>
<feature type="chain" id="PRO_5046029268" evidence="2">
    <location>
        <begin position="23"/>
        <end position="465"/>
    </location>
</feature>
<keyword evidence="5" id="KW-1185">Reference proteome</keyword>
<keyword evidence="1" id="KW-0645">Protease</keyword>
<dbReference type="PANTHER" id="PTHR10127:SF850">
    <property type="entry name" value="METALLOENDOPEPTIDASE"/>
    <property type="match status" value="1"/>
</dbReference>
<reference evidence="4 5" key="1">
    <citation type="submission" date="2020-07" db="EMBL/GenBank/DDBJ databases">
        <title>Description of Kordia aestuariivivens sp. nov., isolated from a tidal flat.</title>
        <authorList>
            <person name="Park S."/>
            <person name="Yoon J.-H."/>
        </authorList>
    </citation>
    <scope>NUCLEOTIDE SEQUENCE [LARGE SCALE GENOMIC DNA]</scope>
    <source>
        <strain evidence="4 5">YSTF-M3</strain>
    </source>
</reference>
<dbReference type="InterPro" id="IPR024079">
    <property type="entry name" value="MetalloPept_cat_dom_sf"/>
</dbReference>
<evidence type="ECO:0000313" key="5">
    <source>
        <dbReference type="Proteomes" id="UP000619238"/>
    </source>
</evidence>
<dbReference type="SUPFAM" id="SSF55486">
    <property type="entry name" value="Metalloproteases ('zincins'), catalytic domain"/>
    <property type="match status" value="1"/>
</dbReference>
<feature type="active site" evidence="1">
    <location>
        <position position="184"/>
    </location>
</feature>
<dbReference type="InterPro" id="IPR034035">
    <property type="entry name" value="Astacin-like_dom"/>
</dbReference>
<feature type="binding site" evidence="1">
    <location>
        <position position="187"/>
    </location>
    <ligand>
        <name>Zn(2+)</name>
        <dbReference type="ChEBI" id="CHEBI:29105"/>
        <note>catalytic</note>
    </ligand>
</feature>
<evidence type="ECO:0000256" key="1">
    <source>
        <dbReference type="PROSITE-ProRule" id="PRU01211"/>
    </source>
</evidence>
<dbReference type="Pfam" id="PF01400">
    <property type="entry name" value="Astacin"/>
    <property type="match status" value="1"/>
</dbReference>
<dbReference type="PRINTS" id="PR00480">
    <property type="entry name" value="ASTACIN"/>
</dbReference>